<name>A0A9J6DUB1_RHIMP</name>
<evidence type="ECO:0000313" key="1">
    <source>
        <dbReference type="EMBL" id="KAH8025805.1"/>
    </source>
</evidence>
<evidence type="ECO:0000313" key="2">
    <source>
        <dbReference type="Proteomes" id="UP000821866"/>
    </source>
</evidence>
<dbReference type="Proteomes" id="UP000821866">
    <property type="component" value="Unassembled WGS sequence"/>
</dbReference>
<dbReference type="AlphaFoldDB" id="A0A9J6DUB1"/>
<dbReference type="EMBL" id="JABSTU010000007">
    <property type="protein sequence ID" value="KAH8025805.1"/>
    <property type="molecule type" value="Genomic_DNA"/>
</dbReference>
<organism evidence="1 2">
    <name type="scientific">Rhipicephalus microplus</name>
    <name type="common">Cattle tick</name>
    <name type="synonym">Boophilus microplus</name>
    <dbReference type="NCBI Taxonomy" id="6941"/>
    <lineage>
        <taxon>Eukaryota</taxon>
        <taxon>Metazoa</taxon>
        <taxon>Ecdysozoa</taxon>
        <taxon>Arthropoda</taxon>
        <taxon>Chelicerata</taxon>
        <taxon>Arachnida</taxon>
        <taxon>Acari</taxon>
        <taxon>Parasitiformes</taxon>
        <taxon>Ixodida</taxon>
        <taxon>Ixodoidea</taxon>
        <taxon>Ixodidae</taxon>
        <taxon>Rhipicephalinae</taxon>
        <taxon>Rhipicephalus</taxon>
        <taxon>Boophilus</taxon>
    </lineage>
</organism>
<keyword evidence="2" id="KW-1185">Reference proteome</keyword>
<accession>A0A9J6DUB1</accession>
<gene>
    <name evidence="1" type="ORF">HPB51_012127</name>
</gene>
<sequence>MAAHLAPAEAEEDIVCAKVVQNDFVIRTPTEESSRAYARLEALLEEYTQYEVNSYLATLDNTCKRIMRGVDLDFDHNQLRGMKVQPRNPKTLEVKRINHTSRILILFDRLKVPN</sequence>
<comment type="caution">
    <text evidence="1">The sequence shown here is derived from an EMBL/GenBank/DDBJ whole genome shotgun (WGS) entry which is preliminary data.</text>
</comment>
<protein>
    <submittedName>
        <fullName evidence="1">Uncharacterized protein</fullName>
    </submittedName>
</protein>
<proteinExistence type="predicted"/>
<reference evidence="1" key="2">
    <citation type="submission" date="2021-09" db="EMBL/GenBank/DDBJ databases">
        <authorList>
            <person name="Jia N."/>
            <person name="Wang J."/>
            <person name="Shi W."/>
            <person name="Du L."/>
            <person name="Sun Y."/>
            <person name="Zhan W."/>
            <person name="Jiang J."/>
            <person name="Wang Q."/>
            <person name="Zhang B."/>
            <person name="Ji P."/>
            <person name="Sakyi L.B."/>
            <person name="Cui X."/>
            <person name="Yuan T."/>
            <person name="Jiang B."/>
            <person name="Yang W."/>
            <person name="Lam T.T.-Y."/>
            <person name="Chang Q."/>
            <person name="Ding S."/>
            <person name="Wang X."/>
            <person name="Zhu J."/>
            <person name="Ruan X."/>
            <person name="Zhao L."/>
            <person name="Wei J."/>
            <person name="Que T."/>
            <person name="Du C."/>
            <person name="Cheng J."/>
            <person name="Dai P."/>
            <person name="Han X."/>
            <person name="Huang E."/>
            <person name="Gao Y."/>
            <person name="Liu J."/>
            <person name="Shao H."/>
            <person name="Ye R."/>
            <person name="Li L."/>
            <person name="Wei W."/>
            <person name="Wang X."/>
            <person name="Wang C."/>
            <person name="Huo Q."/>
            <person name="Li W."/>
            <person name="Guo W."/>
            <person name="Chen H."/>
            <person name="Chen S."/>
            <person name="Zhou L."/>
            <person name="Zhou L."/>
            <person name="Ni X."/>
            <person name="Tian J."/>
            <person name="Zhou Y."/>
            <person name="Sheng Y."/>
            <person name="Liu T."/>
            <person name="Pan Y."/>
            <person name="Xia L."/>
            <person name="Li J."/>
            <person name="Zhao F."/>
            <person name="Cao W."/>
        </authorList>
    </citation>
    <scope>NUCLEOTIDE SEQUENCE</scope>
    <source>
        <strain evidence="1">Rmic-2018</strain>
        <tissue evidence="1">Larvae</tissue>
    </source>
</reference>
<reference evidence="1" key="1">
    <citation type="journal article" date="2020" name="Cell">
        <title>Large-Scale Comparative Analyses of Tick Genomes Elucidate Their Genetic Diversity and Vector Capacities.</title>
        <authorList>
            <consortium name="Tick Genome and Microbiome Consortium (TIGMIC)"/>
            <person name="Jia N."/>
            <person name="Wang J."/>
            <person name="Shi W."/>
            <person name="Du L."/>
            <person name="Sun Y."/>
            <person name="Zhan W."/>
            <person name="Jiang J.F."/>
            <person name="Wang Q."/>
            <person name="Zhang B."/>
            <person name="Ji P."/>
            <person name="Bell-Sakyi L."/>
            <person name="Cui X.M."/>
            <person name="Yuan T.T."/>
            <person name="Jiang B.G."/>
            <person name="Yang W.F."/>
            <person name="Lam T.T."/>
            <person name="Chang Q.C."/>
            <person name="Ding S.J."/>
            <person name="Wang X.J."/>
            <person name="Zhu J.G."/>
            <person name="Ruan X.D."/>
            <person name="Zhao L."/>
            <person name="Wei J.T."/>
            <person name="Ye R.Z."/>
            <person name="Que T.C."/>
            <person name="Du C.H."/>
            <person name="Zhou Y.H."/>
            <person name="Cheng J.X."/>
            <person name="Dai P.F."/>
            <person name="Guo W.B."/>
            <person name="Han X.H."/>
            <person name="Huang E.J."/>
            <person name="Li L.F."/>
            <person name="Wei W."/>
            <person name="Gao Y.C."/>
            <person name="Liu J.Z."/>
            <person name="Shao H.Z."/>
            <person name="Wang X."/>
            <person name="Wang C.C."/>
            <person name="Yang T.C."/>
            <person name="Huo Q.B."/>
            <person name="Li W."/>
            <person name="Chen H.Y."/>
            <person name="Chen S.E."/>
            <person name="Zhou L.G."/>
            <person name="Ni X.B."/>
            <person name="Tian J.H."/>
            <person name="Sheng Y."/>
            <person name="Liu T."/>
            <person name="Pan Y.S."/>
            <person name="Xia L.Y."/>
            <person name="Li J."/>
            <person name="Zhao F."/>
            <person name="Cao W.C."/>
        </authorList>
    </citation>
    <scope>NUCLEOTIDE SEQUENCE</scope>
    <source>
        <strain evidence="1">Rmic-2018</strain>
    </source>
</reference>